<dbReference type="EMBL" id="JAACXV010013026">
    <property type="protein sequence ID" value="KAF7274198.1"/>
    <property type="molecule type" value="Genomic_DNA"/>
</dbReference>
<keyword evidence="3" id="KW-1185">Reference proteome</keyword>
<protein>
    <submittedName>
        <fullName evidence="2">Uncharacterized protein</fullName>
    </submittedName>
</protein>
<feature type="region of interest" description="Disordered" evidence="1">
    <location>
        <begin position="28"/>
        <end position="98"/>
    </location>
</feature>
<dbReference type="Proteomes" id="UP000625711">
    <property type="component" value="Unassembled WGS sequence"/>
</dbReference>
<evidence type="ECO:0000313" key="3">
    <source>
        <dbReference type="Proteomes" id="UP000625711"/>
    </source>
</evidence>
<feature type="compositionally biased region" description="Basic residues" evidence="1">
    <location>
        <begin position="55"/>
        <end position="70"/>
    </location>
</feature>
<dbReference type="AlphaFoldDB" id="A0A834M849"/>
<proteinExistence type="predicted"/>
<accession>A0A834M849</accession>
<comment type="caution">
    <text evidence="2">The sequence shown here is derived from an EMBL/GenBank/DDBJ whole genome shotgun (WGS) entry which is preliminary data.</text>
</comment>
<name>A0A834M849_RHYFE</name>
<organism evidence="2 3">
    <name type="scientific">Rhynchophorus ferrugineus</name>
    <name type="common">Red palm weevil</name>
    <name type="synonym">Curculio ferrugineus</name>
    <dbReference type="NCBI Taxonomy" id="354439"/>
    <lineage>
        <taxon>Eukaryota</taxon>
        <taxon>Metazoa</taxon>
        <taxon>Ecdysozoa</taxon>
        <taxon>Arthropoda</taxon>
        <taxon>Hexapoda</taxon>
        <taxon>Insecta</taxon>
        <taxon>Pterygota</taxon>
        <taxon>Neoptera</taxon>
        <taxon>Endopterygota</taxon>
        <taxon>Coleoptera</taxon>
        <taxon>Polyphaga</taxon>
        <taxon>Cucujiformia</taxon>
        <taxon>Curculionidae</taxon>
        <taxon>Dryophthorinae</taxon>
        <taxon>Rhynchophorus</taxon>
    </lineage>
</organism>
<evidence type="ECO:0000313" key="2">
    <source>
        <dbReference type="EMBL" id="KAF7274198.1"/>
    </source>
</evidence>
<evidence type="ECO:0000256" key="1">
    <source>
        <dbReference type="SAM" id="MobiDB-lite"/>
    </source>
</evidence>
<reference evidence="2" key="1">
    <citation type="submission" date="2020-08" db="EMBL/GenBank/DDBJ databases">
        <title>Genome sequencing and assembly of the red palm weevil Rhynchophorus ferrugineus.</title>
        <authorList>
            <person name="Dias G.B."/>
            <person name="Bergman C.M."/>
            <person name="Manee M."/>
        </authorList>
    </citation>
    <scope>NUCLEOTIDE SEQUENCE</scope>
    <source>
        <strain evidence="2">AA-2017</strain>
        <tissue evidence="2">Whole larva</tissue>
    </source>
</reference>
<gene>
    <name evidence="2" type="ORF">GWI33_013118</name>
</gene>
<sequence>MTKTYRQLKILVRSERIHRGELVALSRDEAGRDGSCTRSRKTTFGELLSSPTPRDRRRRPNRGRAGRVSRRPLASTVENGSVVDHDVPIAEPARPSPSTCYRREMCVVPPSLPRPGFLSLKGLIY</sequence>